<gene>
    <name evidence="2" type="ORF">LY56_01293</name>
</gene>
<feature type="non-terminal residue" evidence="2">
    <location>
        <position position="860"/>
    </location>
</feature>
<dbReference type="AlphaFoldDB" id="A0A2W7QC40"/>
<evidence type="ECO:0000313" key="3">
    <source>
        <dbReference type="Proteomes" id="UP000249364"/>
    </source>
</evidence>
<dbReference type="Proteomes" id="UP000249364">
    <property type="component" value="Unassembled WGS sequence"/>
</dbReference>
<organism evidence="2 3">
    <name type="scientific">Roseinatronobacter thiooxidans</name>
    <dbReference type="NCBI Taxonomy" id="121821"/>
    <lineage>
        <taxon>Bacteria</taxon>
        <taxon>Pseudomonadati</taxon>
        <taxon>Pseudomonadota</taxon>
        <taxon>Alphaproteobacteria</taxon>
        <taxon>Rhodobacterales</taxon>
        <taxon>Paracoccaceae</taxon>
        <taxon>Roseinatronobacter</taxon>
    </lineage>
</organism>
<dbReference type="RefSeq" id="WP_146257642.1">
    <property type="nucleotide sequence ID" value="NZ_QKZQ01000005.1"/>
</dbReference>
<name>A0A2W7QC40_9RHOB</name>
<dbReference type="EMBL" id="QKZQ01000005">
    <property type="protein sequence ID" value="PZX45733.1"/>
    <property type="molecule type" value="Genomic_DNA"/>
</dbReference>
<accession>A0A2W7QC40</accession>
<evidence type="ECO:0000313" key="2">
    <source>
        <dbReference type="EMBL" id="PZX45733.1"/>
    </source>
</evidence>
<reference evidence="2 3" key="1">
    <citation type="submission" date="2018-06" db="EMBL/GenBank/DDBJ databases">
        <title>Genomic Encyclopedia of Archaeal and Bacterial Type Strains, Phase II (KMG-II): from individual species to whole genera.</title>
        <authorList>
            <person name="Goeker M."/>
        </authorList>
    </citation>
    <scope>NUCLEOTIDE SEQUENCE [LARGE SCALE GENOMIC DNA]</scope>
    <source>
        <strain evidence="2 3">DSM 13087</strain>
    </source>
</reference>
<feature type="region of interest" description="Disordered" evidence="1">
    <location>
        <begin position="363"/>
        <end position="390"/>
    </location>
</feature>
<evidence type="ECO:0000256" key="1">
    <source>
        <dbReference type="SAM" id="MobiDB-lite"/>
    </source>
</evidence>
<dbReference type="OrthoDB" id="9763644at2"/>
<protein>
    <submittedName>
        <fullName evidence="2">Uncharacterized protein</fullName>
    </submittedName>
</protein>
<keyword evidence="3" id="KW-1185">Reference proteome</keyword>
<proteinExistence type="predicted"/>
<sequence>MEGLGQQQRVLPGARGFLTAFGQRDSHALILSNGVTNHRPVAGQPYARIRWAEIVELAAVPGNRPKDRAQFVIPSTYVDSDGRTHQVQRERGAFGLLTADIDSGDHSIDMLEEGVSAVLGDAEMLIYSSSSARPDEKKWRVMVPLAVLLPGADYAPTQDAFFKLLEERGIRCDPALARAAQPVFLPNVPPEKRRPGDGAPFFYQMRHRLGQRLVLGPTSPILIKREELRADLDRQVQETRLNRERLSRARLQNTCGDADDFDPIAHFNAHHDISDLLSHYGFERSHRQRGSHWRSPLSESRSYSTEVRDQHWVCVSAWAHNYDIGRITASHNRAGDAFDLYAFFEHGNDKSAAVRAYAQEVRPPRQPSCLPRTKRGSFTGQGAVSAEPPKAPNFLTAEKVELKLKKQLMDALEAAAKWKEGGEKSIPPVTAIRASPGSGKTSAMLSALGEFDIERLQGDVVIYMPTLRLATEAAAVAEALDIGWHVTRGRGANNPETGEPMCARAELAEETGRAGLSVKATLCERILEDGDVVRCPWYAICSGERQAKADEPKPGYLKQWQGLERWPEIRFESHAYLERGNTGSGRVVGLRIVDEKVWQNFLRSAYLPLDDLAHAGVKPPPRGRGRKQAKRYQERAAQAADRVKAGMEVAAALRAGESPVLPHYSEKDFADFAGDEDQLPTILTTLPNARDEELADAIALVRQARNTSRLCAMTWKILSDAKAKGRTDTERLAFLPSWQAPHSTKPPSDVVNLRWLAPFPSDVPTILLDADADPKILDQMHGNALMHEIDMAPNTEVIQVEDRLFSNKSLLDGRKLRAECVGVIRSEVVRDKSDAAGPRGVLVVANKSVVRRFFEDAGIL</sequence>
<comment type="caution">
    <text evidence="2">The sequence shown here is derived from an EMBL/GenBank/DDBJ whole genome shotgun (WGS) entry which is preliminary data.</text>
</comment>